<dbReference type="GeneTree" id="ENSGT00960000191519"/>
<dbReference type="AlphaFoldDB" id="A0A493TM68"/>
<keyword evidence="2" id="KW-0808">Transferase</keyword>
<dbReference type="Ensembl" id="ENSAPLT00000029115.1">
    <property type="protein sequence ID" value="ENSAPLP00000026893.1"/>
    <property type="gene ID" value="ENSAPLG00000020393.1"/>
</dbReference>
<dbReference type="GO" id="GO:0016740">
    <property type="term" value="F:transferase activity"/>
    <property type="evidence" value="ECO:0007669"/>
    <property type="project" value="UniProtKB-KW"/>
</dbReference>
<evidence type="ECO:0000313" key="4">
    <source>
        <dbReference type="Ensembl" id="ENSAPLP00000026893.1"/>
    </source>
</evidence>
<keyword evidence="5" id="KW-1185">Reference proteome</keyword>
<feature type="domain" description="FAM86 N-terminal" evidence="3">
    <location>
        <begin position="11"/>
        <end position="49"/>
    </location>
</feature>
<reference evidence="4" key="2">
    <citation type="submission" date="2025-08" db="UniProtKB">
        <authorList>
            <consortium name="Ensembl"/>
        </authorList>
    </citation>
    <scope>IDENTIFICATION</scope>
</reference>
<evidence type="ECO:0000256" key="1">
    <source>
        <dbReference type="ARBA" id="ARBA00005511"/>
    </source>
</evidence>
<dbReference type="STRING" id="8840.ENSAPLP00000026893"/>
<dbReference type="Proteomes" id="UP000016666">
    <property type="component" value="Unassembled WGS sequence"/>
</dbReference>
<comment type="similarity">
    <text evidence="1">Belongs to the class I-like SAM-binding methyltransferase superfamily. EEF2KMT family.</text>
</comment>
<proteinExistence type="inferred from homology"/>
<sequence length="81" mass="9371">MAEQEQELGLCFQRRFLAARQLRAFPWPELEQRLRSAPGSSLLADILHQVRAGLSRLSNMIDLPPLTLVNFNWKYYPSQEG</sequence>
<evidence type="ECO:0000256" key="2">
    <source>
        <dbReference type="ARBA" id="ARBA00022679"/>
    </source>
</evidence>
<organism evidence="4 5">
    <name type="scientific">Anas platyrhynchos platyrhynchos</name>
    <name type="common">Northern mallard</name>
    <dbReference type="NCBI Taxonomy" id="8840"/>
    <lineage>
        <taxon>Eukaryota</taxon>
        <taxon>Metazoa</taxon>
        <taxon>Chordata</taxon>
        <taxon>Craniata</taxon>
        <taxon>Vertebrata</taxon>
        <taxon>Euteleostomi</taxon>
        <taxon>Archelosauria</taxon>
        <taxon>Archosauria</taxon>
        <taxon>Dinosauria</taxon>
        <taxon>Saurischia</taxon>
        <taxon>Theropoda</taxon>
        <taxon>Coelurosauria</taxon>
        <taxon>Aves</taxon>
        <taxon>Neognathae</taxon>
        <taxon>Galloanserae</taxon>
        <taxon>Anseriformes</taxon>
        <taxon>Anatidae</taxon>
        <taxon>Anatinae</taxon>
        <taxon>Anas</taxon>
    </lineage>
</organism>
<protein>
    <recommendedName>
        <fullName evidence="3">FAM86 N-terminal domain-containing protein</fullName>
    </recommendedName>
</protein>
<name>A0A493TM68_ANAPP</name>
<evidence type="ECO:0000259" key="3">
    <source>
        <dbReference type="Pfam" id="PF14904"/>
    </source>
</evidence>
<accession>A0A493TM68</accession>
<reference evidence="4" key="3">
    <citation type="submission" date="2025-09" db="UniProtKB">
        <authorList>
            <consortium name="Ensembl"/>
        </authorList>
    </citation>
    <scope>IDENTIFICATION</scope>
</reference>
<evidence type="ECO:0000313" key="5">
    <source>
        <dbReference type="Proteomes" id="UP000016666"/>
    </source>
</evidence>
<dbReference type="InterPro" id="IPR029426">
    <property type="entry name" value="FAM86_N"/>
</dbReference>
<dbReference type="Pfam" id="PF14904">
    <property type="entry name" value="FAM86"/>
    <property type="match status" value="1"/>
</dbReference>
<reference evidence="5" key="1">
    <citation type="submission" date="2017-10" db="EMBL/GenBank/DDBJ databases">
        <title>A new Pekin duck reference genome.</title>
        <authorList>
            <person name="Hou Z.-C."/>
            <person name="Zhou Z.-K."/>
            <person name="Zhu F."/>
            <person name="Hou S.-S."/>
        </authorList>
    </citation>
    <scope>NUCLEOTIDE SEQUENCE [LARGE SCALE GENOMIC DNA]</scope>
</reference>